<evidence type="ECO:0000256" key="1">
    <source>
        <dbReference type="ARBA" id="ARBA00023002"/>
    </source>
</evidence>
<dbReference type="PANTHER" id="PTHR14239">
    <property type="entry name" value="DUDULIN-RELATED"/>
    <property type="match status" value="1"/>
</dbReference>
<dbReference type="SUPFAM" id="SSF51735">
    <property type="entry name" value="NAD(P)-binding Rossmann-fold domains"/>
    <property type="match status" value="1"/>
</dbReference>
<keyword evidence="1" id="KW-0560">Oxidoreductase</keyword>
<protein>
    <submittedName>
        <fullName evidence="3">NAD(P)-binding domain-containing protein</fullName>
    </submittedName>
</protein>
<keyword evidence="4" id="KW-1185">Reference proteome</keyword>
<dbReference type="InterPro" id="IPR051267">
    <property type="entry name" value="STEAP_metalloreductase"/>
</dbReference>
<feature type="domain" description="Pyrroline-5-carboxylate reductase catalytic N-terminal" evidence="2">
    <location>
        <begin position="3"/>
        <end position="91"/>
    </location>
</feature>
<reference evidence="3" key="1">
    <citation type="submission" date="2023-06" db="EMBL/GenBank/DDBJ databases">
        <title>Egi l300058.</title>
        <authorList>
            <person name="Gao L."/>
            <person name="Fang B.-Z."/>
            <person name="Li W.-J."/>
        </authorList>
    </citation>
    <scope>NUCLEOTIDE SEQUENCE</scope>
    <source>
        <strain evidence="3">EGI L300058</strain>
    </source>
</reference>
<evidence type="ECO:0000259" key="2">
    <source>
        <dbReference type="Pfam" id="PF03807"/>
    </source>
</evidence>
<dbReference type="EMBL" id="JAUHQA010000001">
    <property type="protein sequence ID" value="MDN4481246.1"/>
    <property type="molecule type" value="Genomic_DNA"/>
</dbReference>
<organism evidence="3 4">
    <name type="scientific">Demequina muriae</name>
    <dbReference type="NCBI Taxonomy" id="3051664"/>
    <lineage>
        <taxon>Bacteria</taxon>
        <taxon>Bacillati</taxon>
        <taxon>Actinomycetota</taxon>
        <taxon>Actinomycetes</taxon>
        <taxon>Micrococcales</taxon>
        <taxon>Demequinaceae</taxon>
        <taxon>Demequina</taxon>
    </lineage>
</organism>
<dbReference type="Proteomes" id="UP001172708">
    <property type="component" value="Unassembled WGS sequence"/>
</dbReference>
<dbReference type="RefSeq" id="WP_301142807.1">
    <property type="nucleotide sequence ID" value="NZ_JAUHQA010000001.1"/>
</dbReference>
<proteinExistence type="predicted"/>
<comment type="caution">
    <text evidence="3">The sequence shown here is derived from an EMBL/GenBank/DDBJ whole genome shotgun (WGS) entry which is preliminary data.</text>
</comment>
<evidence type="ECO:0000313" key="4">
    <source>
        <dbReference type="Proteomes" id="UP001172708"/>
    </source>
</evidence>
<evidence type="ECO:0000313" key="3">
    <source>
        <dbReference type="EMBL" id="MDN4481246.1"/>
    </source>
</evidence>
<name>A0ABT8GJY4_9MICO</name>
<dbReference type="Gene3D" id="3.40.50.720">
    <property type="entry name" value="NAD(P)-binding Rossmann-like Domain"/>
    <property type="match status" value="1"/>
</dbReference>
<gene>
    <name evidence="3" type="ORF">QQX02_09950</name>
</gene>
<sequence length="215" mass="23574">MTTIGIIGAGNIGSNVARAAIDHEYEVLIANSRGPETLQELVRDLGKHATAVTVEEAIRKGDLVLVAIPLKSIDDLPVEPFEDKVVMDANNYYPQRDGRIEALDRNETTTSELLQARLPYSHVVKAFNNIPAKQIPTDGLPKGDQDRRALPIAGNTPHAKAAVAGFLDDLGFDAVDLGPLSESWRVERDTPAYVKRTTADELWALTRDIERVQQV</sequence>
<dbReference type="Pfam" id="PF03807">
    <property type="entry name" value="F420_oxidored"/>
    <property type="match status" value="1"/>
</dbReference>
<accession>A0ABT8GJY4</accession>
<dbReference type="InterPro" id="IPR036291">
    <property type="entry name" value="NAD(P)-bd_dom_sf"/>
</dbReference>
<dbReference type="InterPro" id="IPR028939">
    <property type="entry name" value="P5C_Rdtase_cat_N"/>
</dbReference>